<evidence type="ECO:0000256" key="2">
    <source>
        <dbReference type="ARBA" id="ARBA00022748"/>
    </source>
</evidence>
<evidence type="ECO:0000256" key="4">
    <source>
        <dbReference type="SAM" id="SignalP"/>
    </source>
</evidence>
<evidence type="ECO:0000313" key="6">
    <source>
        <dbReference type="EMBL" id="MDG5978160.1"/>
    </source>
</evidence>
<evidence type="ECO:0000259" key="5">
    <source>
        <dbReference type="PROSITE" id="PS51352"/>
    </source>
</evidence>
<dbReference type="InterPro" id="IPR017937">
    <property type="entry name" value="Thioredoxin_CS"/>
</dbReference>
<dbReference type="GO" id="GO:0017004">
    <property type="term" value="P:cytochrome complex assembly"/>
    <property type="evidence" value="ECO:0007669"/>
    <property type="project" value="UniProtKB-KW"/>
</dbReference>
<keyword evidence="7" id="KW-1185">Reference proteome</keyword>
<dbReference type="PANTHER" id="PTHR42852">
    <property type="entry name" value="THIOL:DISULFIDE INTERCHANGE PROTEIN DSBE"/>
    <property type="match status" value="1"/>
</dbReference>
<dbReference type="OrthoDB" id="9811352at2"/>
<dbReference type="PANTHER" id="PTHR42852:SF18">
    <property type="entry name" value="CHROMOSOME UNDETERMINED SCAFFOLD_47, WHOLE GENOME SHOTGUN SEQUENCE"/>
    <property type="match status" value="1"/>
</dbReference>
<dbReference type="SUPFAM" id="SSF52833">
    <property type="entry name" value="Thioredoxin-like"/>
    <property type="match status" value="1"/>
</dbReference>
<sequence length="176" mass="19361">MIHAFRLPLQASRRPFFAVLLALSVSAVLALTGCAAREDAPASTFVLLDGTTTTTADFKGKVTLVNFWATTCVTCVKEMPSLVNTHNKYKGQGYDTVAVAMSYDPPAWVLNFTQTRQLPFKVAFDNTGELAKSWGDVRLTPTTYLLDKQGRIVKRFVGEPDFTALHSLIEELLAQS</sequence>
<dbReference type="RefSeq" id="WP_068174642.1">
    <property type="nucleotide sequence ID" value="NZ_AOGK01000032.1"/>
</dbReference>
<accession>A0A9X4NUB6</accession>
<dbReference type="InterPro" id="IPR013766">
    <property type="entry name" value="Thioredoxin_domain"/>
</dbReference>
<evidence type="ECO:0000256" key="3">
    <source>
        <dbReference type="ARBA" id="ARBA00023284"/>
    </source>
</evidence>
<dbReference type="PROSITE" id="PS51257">
    <property type="entry name" value="PROKAR_LIPOPROTEIN"/>
    <property type="match status" value="1"/>
</dbReference>
<dbReference type="AlphaFoldDB" id="A0A9X4NUB6"/>
<organism evidence="6 7">
    <name type="scientific">Hydrogenophaga taeniospiralis CCUG 15921</name>
    <dbReference type="NCBI Taxonomy" id="1281780"/>
    <lineage>
        <taxon>Bacteria</taxon>
        <taxon>Pseudomonadati</taxon>
        <taxon>Pseudomonadota</taxon>
        <taxon>Betaproteobacteria</taxon>
        <taxon>Burkholderiales</taxon>
        <taxon>Comamonadaceae</taxon>
        <taxon>Hydrogenophaga</taxon>
    </lineage>
</organism>
<dbReference type="PROSITE" id="PS51352">
    <property type="entry name" value="THIOREDOXIN_2"/>
    <property type="match status" value="1"/>
</dbReference>
<keyword evidence="2" id="KW-0201">Cytochrome c-type biogenesis</keyword>
<reference evidence="6" key="1">
    <citation type="submission" date="2013-01" db="EMBL/GenBank/DDBJ databases">
        <title>Genome draft of Hydrogenophaga taeniospiralis 2K1.</title>
        <authorList>
            <person name="Gomila M."/>
            <person name="Lalucat J."/>
        </authorList>
    </citation>
    <scope>NUCLEOTIDE SEQUENCE</scope>
    <source>
        <strain evidence="6">CCUG 15921</strain>
    </source>
</reference>
<evidence type="ECO:0000256" key="1">
    <source>
        <dbReference type="ARBA" id="ARBA00004196"/>
    </source>
</evidence>
<dbReference type="CDD" id="cd02966">
    <property type="entry name" value="TlpA_like_family"/>
    <property type="match status" value="1"/>
</dbReference>
<dbReference type="GO" id="GO:0015036">
    <property type="term" value="F:disulfide oxidoreductase activity"/>
    <property type="evidence" value="ECO:0007669"/>
    <property type="project" value="UniProtKB-ARBA"/>
</dbReference>
<dbReference type="InterPro" id="IPR036249">
    <property type="entry name" value="Thioredoxin-like_sf"/>
</dbReference>
<dbReference type="GO" id="GO:0030313">
    <property type="term" value="C:cell envelope"/>
    <property type="evidence" value="ECO:0007669"/>
    <property type="project" value="UniProtKB-SubCell"/>
</dbReference>
<comment type="subcellular location">
    <subcellularLocation>
        <location evidence="1">Cell envelope</location>
    </subcellularLocation>
</comment>
<dbReference type="PROSITE" id="PS00194">
    <property type="entry name" value="THIOREDOXIN_1"/>
    <property type="match status" value="1"/>
</dbReference>
<evidence type="ECO:0000313" key="7">
    <source>
        <dbReference type="Proteomes" id="UP001152876"/>
    </source>
</evidence>
<proteinExistence type="predicted"/>
<feature type="domain" description="Thioredoxin" evidence="5">
    <location>
        <begin position="34"/>
        <end position="174"/>
    </location>
</feature>
<dbReference type="Pfam" id="PF08534">
    <property type="entry name" value="Redoxin"/>
    <property type="match status" value="1"/>
</dbReference>
<protein>
    <recommendedName>
        <fullName evidence="5">Thioredoxin domain-containing protein</fullName>
    </recommendedName>
</protein>
<name>A0A9X4NUB6_9BURK</name>
<gene>
    <name evidence="6" type="ORF">H010_23099</name>
</gene>
<dbReference type="Gene3D" id="3.40.30.10">
    <property type="entry name" value="Glutaredoxin"/>
    <property type="match status" value="1"/>
</dbReference>
<keyword evidence="4" id="KW-0732">Signal</keyword>
<comment type="caution">
    <text evidence="6">The sequence shown here is derived from an EMBL/GenBank/DDBJ whole genome shotgun (WGS) entry which is preliminary data.</text>
</comment>
<dbReference type="Proteomes" id="UP001152876">
    <property type="component" value="Unassembled WGS sequence"/>
</dbReference>
<feature type="signal peptide" evidence="4">
    <location>
        <begin position="1"/>
        <end position="30"/>
    </location>
</feature>
<dbReference type="InterPro" id="IPR013740">
    <property type="entry name" value="Redoxin"/>
</dbReference>
<feature type="chain" id="PRO_5040806196" description="Thioredoxin domain-containing protein" evidence="4">
    <location>
        <begin position="31"/>
        <end position="176"/>
    </location>
</feature>
<dbReference type="InterPro" id="IPR050553">
    <property type="entry name" value="Thioredoxin_ResA/DsbE_sf"/>
</dbReference>
<keyword evidence="3" id="KW-0676">Redox-active center</keyword>
<dbReference type="EMBL" id="AOGK01000032">
    <property type="protein sequence ID" value="MDG5978160.1"/>
    <property type="molecule type" value="Genomic_DNA"/>
</dbReference>